<dbReference type="Pfam" id="PF02021">
    <property type="entry name" value="UPF0102"/>
    <property type="match status" value="1"/>
</dbReference>
<dbReference type="EMBL" id="JAJBZT010000002">
    <property type="protein sequence ID" value="MCB6182621.1"/>
    <property type="molecule type" value="Genomic_DNA"/>
</dbReference>
<gene>
    <name evidence="3" type="ORF">LIN78_03525</name>
</gene>
<comment type="caution">
    <text evidence="3">The sequence shown here is derived from an EMBL/GenBank/DDBJ whole genome shotgun (WGS) entry which is preliminary data.</text>
</comment>
<evidence type="ECO:0000256" key="2">
    <source>
        <dbReference type="HAMAP-Rule" id="MF_00048"/>
    </source>
</evidence>
<dbReference type="SUPFAM" id="SSF52980">
    <property type="entry name" value="Restriction endonuclease-like"/>
    <property type="match status" value="1"/>
</dbReference>
<dbReference type="PANTHER" id="PTHR34039:SF1">
    <property type="entry name" value="UPF0102 PROTEIN YRAN"/>
    <property type="match status" value="1"/>
</dbReference>
<dbReference type="InterPro" id="IPR011856">
    <property type="entry name" value="tRNA_endonuc-like_dom_sf"/>
</dbReference>
<dbReference type="HAMAP" id="MF_00048">
    <property type="entry name" value="UPF0102"/>
    <property type="match status" value="1"/>
</dbReference>
<dbReference type="InterPro" id="IPR003509">
    <property type="entry name" value="UPF0102_YraN-like"/>
</dbReference>
<protein>
    <recommendedName>
        <fullName evidence="2">UPF0102 protein LIN78_03525</fullName>
    </recommendedName>
</protein>
<dbReference type="Proteomes" id="UP001165395">
    <property type="component" value="Unassembled WGS sequence"/>
</dbReference>
<proteinExistence type="inferred from homology"/>
<dbReference type="NCBIfam" id="NF009150">
    <property type="entry name" value="PRK12497.1-3"/>
    <property type="match status" value="1"/>
</dbReference>
<dbReference type="RefSeq" id="WP_227178537.1">
    <property type="nucleotide sequence ID" value="NZ_JAJBZT010000002.1"/>
</dbReference>
<evidence type="ECO:0000313" key="4">
    <source>
        <dbReference type="Proteomes" id="UP001165395"/>
    </source>
</evidence>
<keyword evidence="4" id="KW-1185">Reference proteome</keyword>
<dbReference type="PANTHER" id="PTHR34039">
    <property type="entry name" value="UPF0102 PROTEIN YRAN"/>
    <property type="match status" value="1"/>
</dbReference>
<dbReference type="Gene3D" id="3.40.1350.10">
    <property type="match status" value="1"/>
</dbReference>
<name>A0ABS8D3P7_9NEIS</name>
<evidence type="ECO:0000313" key="3">
    <source>
        <dbReference type="EMBL" id="MCB6182621.1"/>
    </source>
</evidence>
<organism evidence="3 4">
    <name type="scientific">Leeia speluncae</name>
    <dbReference type="NCBI Taxonomy" id="2884804"/>
    <lineage>
        <taxon>Bacteria</taxon>
        <taxon>Pseudomonadati</taxon>
        <taxon>Pseudomonadota</taxon>
        <taxon>Betaproteobacteria</taxon>
        <taxon>Neisseriales</taxon>
        <taxon>Leeiaceae</taxon>
        <taxon>Leeia</taxon>
    </lineage>
</organism>
<sequence length="118" mass="13273">MTIAQSKGQAAELDALNYLQRQGLSLIDQNYRCRYGEIDLIMKDGQTLVFIEVRKRQSAKFGGAIASVAYTKQQKLILTAQHFLTTLKKMPVCRFDVIGYEGSALQPVWIKDAFQLAS</sequence>
<reference evidence="3" key="1">
    <citation type="submission" date="2021-10" db="EMBL/GenBank/DDBJ databases">
        <title>The complete genome sequence of Leeia sp. TBRC 13508.</title>
        <authorList>
            <person name="Charoenyingcharoen P."/>
            <person name="Yukphan P."/>
        </authorList>
    </citation>
    <scope>NUCLEOTIDE SEQUENCE</scope>
    <source>
        <strain evidence="3">TBRC 13508</strain>
    </source>
</reference>
<dbReference type="NCBIfam" id="TIGR00252">
    <property type="entry name" value="YraN family protein"/>
    <property type="match status" value="1"/>
</dbReference>
<evidence type="ECO:0000256" key="1">
    <source>
        <dbReference type="ARBA" id="ARBA00006738"/>
    </source>
</evidence>
<dbReference type="CDD" id="cd20736">
    <property type="entry name" value="PoNe_Nuclease"/>
    <property type="match status" value="1"/>
</dbReference>
<comment type="similarity">
    <text evidence="1 2">Belongs to the UPF0102 family.</text>
</comment>
<dbReference type="InterPro" id="IPR011335">
    <property type="entry name" value="Restrct_endonuc-II-like"/>
</dbReference>
<accession>A0ABS8D3P7</accession>